<protein>
    <recommendedName>
        <fullName evidence="4">Copper resistance protein D</fullName>
    </recommendedName>
</protein>
<evidence type="ECO:0008006" key="4">
    <source>
        <dbReference type="Google" id="ProtNLM"/>
    </source>
</evidence>
<feature type="transmembrane region" description="Helical" evidence="1">
    <location>
        <begin position="90"/>
        <end position="109"/>
    </location>
</feature>
<feature type="transmembrane region" description="Helical" evidence="1">
    <location>
        <begin position="48"/>
        <end position="70"/>
    </location>
</feature>
<dbReference type="EMBL" id="JAQIBC010000002">
    <property type="protein sequence ID" value="MDM5263604.1"/>
    <property type="molecule type" value="Genomic_DNA"/>
</dbReference>
<comment type="caution">
    <text evidence="2">The sequence shown here is derived from an EMBL/GenBank/DDBJ whole genome shotgun (WGS) entry which is preliminary data.</text>
</comment>
<reference evidence="2" key="1">
    <citation type="submission" date="2023-01" db="EMBL/GenBank/DDBJ databases">
        <title>Sulfurovum sp. XTW-4 genome assembly.</title>
        <authorList>
            <person name="Wang J."/>
        </authorList>
    </citation>
    <scope>NUCLEOTIDE SEQUENCE</scope>
    <source>
        <strain evidence="2">XTW-4</strain>
    </source>
</reference>
<evidence type="ECO:0000313" key="3">
    <source>
        <dbReference type="Proteomes" id="UP001169066"/>
    </source>
</evidence>
<gene>
    <name evidence="2" type="ORF">PF327_05275</name>
</gene>
<feature type="transmembrane region" description="Helical" evidence="1">
    <location>
        <begin position="6"/>
        <end position="27"/>
    </location>
</feature>
<sequence>MGWSLHLHMVAAIAWIGGAFFMFMLGVSLRKKEDQDAVYPRIGPIYGYFETAALIILLTTGYLMISSNGLLDILFSNLSNEVIDALRMKLYIVAVIVVLTVIHMAISLKTLHREKTPLQRLFSKGSSMGIFLLNLIVLHYAMVLRDIL</sequence>
<keyword evidence="1" id="KW-0472">Membrane</keyword>
<keyword evidence="3" id="KW-1185">Reference proteome</keyword>
<evidence type="ECO:0000256" key="1">
    <source>
        <dbReference type="SAM" id="Phobius"/>
    </source>
</evidence>
<dbReference type="Proteomes" id="UP001169066">
    <property type="component" value="Unassembled WGS sequence"/>
</dbReference>
<dbReference type="RefSeq" id="WP_289401593.1">
    <property type="nucleotide sequence ID" value="NZ_JAQIBC010000002.1"/>
</dbReference>
<organism evidence="2 3">
    <name type="scientific">Sulfurovum xiamenensis</name>
    <dbReference type="NCBI Taxonomy" id="3019066"/>
    <lineage>
        <taxon>Bacteria</taxon>
        <taxon>Pseudomonadati</taxon>
        <taxon>Campylobacterota</taxon>
        <taxon>Epsilonproteobacteria</taxon>
        <taxon>Campylobacterales</taxon>
        <taxon>Sulfurovaceae</taxon>
        <taxon>Sulfurovum</taxon>
    </lineage>
</organism>
<keyword evidence="1" id="KW-0812">Transmembrane</keyword>
<name>A0ABT7QRA5_9BACT</name>
<proteinExistence type="predicted"/>
<accession>A0ABT7QRA5</accession>
<evidence type="ECO:0000313" key="2">
    <source>
        <dbReference type="EMBL" id="MDM5263604.1"/>
    </source>
</evidence>
<keyword evidence="1" id="KW-1133">Transmembrane helix</keyword>
<feature type="transmembrane region" description="Helical" evidence="1">
    <location>
        <begin position="121"/>
        <end position="142"/>
    </location>
</feature>